<dbReference type="Proteomes" id="UP000190339">
    <property type="component" value="Unassembled WGS sequence"/>
</dbReference>
<name>A0A1T5ACQ8_9FLAO</name>
<protein>
    <recommendedName>
        <fullName evidence="3">CotH protein</fullName>
    </recommendedName>
</protein>
<accession>A0A1T5ACQ8</accession>
<evidence type="ECO:0008006" key="3">
    <source>
        <dbReference type="Google" id="ProtNLM"/>
    </source>
</evidence>
<reference evidence="2" key="1">
    <citation type="submission" date="2017-02" db="EMBL/GenBank/DDBJ databases">
        <authorList>
            <person name="Varghese N."/>
            <person name="Submissions S."/>
        </authorList>
    </citation>
    <scope>NUCLEOTIDE SEQUENCE [LARGE SCALE GENOMIC DNA]</scope>
    <source>
        <strain evidence="2">DSM 23546</strain>
    </source>
</reference>
<evidence type="ECO:0000313" key="2">
    <source>
        <dbReference type="Proteomes" id="UP000190339"/>
    </source>
</evidence>
<evidence type="ECO:0000313" key="1">
    <source>
        <dbReference type="EMBL" id="SKB32754.1"/>
    </source>
</evidence>
<dbReference type="PROSITE" id="PS51257">
    <property type="entry name" value="PROKAR_LIPOPROTEIN"/>
    <property type="match status" value="1"/>
</dbReference>
<sequence>MGKMQTNLGLLTICVFLSMSCFGQKDDNSKKLGKVSKLFSTEDVLEVQMAYSNRDLKKLTNDSTYINLNLTYRDDLDTLRGLPVRVRARGNFRRKNCYFSPVKLKIKKEDAKRTVFKGNKELKLVFPCLKESNNNDNVIKELLAYKLYEVISPYHFKTRLLDFTLTEPKGKKLQEHKIKAFFIEDMDELEDRFGAKEMKRNVHPLQQDSLYSIRNSMFQYMIGNTDFSTGYQHNQKLLFLNGYSIPIPYDFDMSGLCDVSYAVVSQIEGVELPLESVTDRLYRGFRRTDATMYSIRNEFLESQSRMMEIVENHKDYFENANEFEKCKKYLLEFFNVMANSDKFKSQILDKARTK</sequence>
<keyword evidence="2" id="KW-1185">Reference proteome</keyword>
<gene>
    <name evidence="1" type="ORF">SAMN05660866_00834</name>
</gene>
<dbReference type="AlphaFoldDB" id="A0A1T5ACQ8"/>
<dbReference type="STRING" id="561365.SAMN05660866_00834"/>
<organism evidence="1 2">
    <name type="scientific">Maribacter arcticus</name>
    <dbReference type="NCBI Taxonomy" id="561365"/>
    <lineage>
        <taxon>Bacteria</taxon>
        <taxon>Pseudomonadati</taxon>
        <taxon>Bacteroidota</taxon>
        <taxon>Flavobacteriia</taxon>
        <taxon>Flavobacteriales</taxon>
        <taxon>Flavobacteriaceae</taxon>
        <taxon>Maribacter</taxon>
    </lineage>
</organism>
<dbReference type="EMBL" id="FUYL01000002">
    <property type="protein sequence ID" value="SKB32754.1"/>
    <property type="molecule type" value="Genomic_DNA"/>
</dbReference>
<proteinExistence type="predicted"/>